<keyword evidence="1" id="KW-0732">Signal</keyword>
<proteinExistence type="predicted"/>
<dbReference type="Pfam" id="PF01190">
    <property type="entry name" value="Pollen_Ole_e_1"/>
    <property type="match status" value="1"/>
</dbReference>
<sequence length="231" mass="24716">MPPGMAMPSHGPCVAVAAAMHLDWSGHGCRHAPHLMMSPCRVLGLDEQLRPCSGEATMVGHAPTSSEDGRVPFPDDDGCTTLPGEQSCTAHSFLEEAARPSLSCEKKGSQSLDGVKPLLRANVTVTCRDRKNCVMAYRQRATDDNAATSTPSSASSAPITTWIPLEACFVRLLSSPDAKCNVVTDINGGMLGAPVRDEGKQWTDHRGFKNVVYAAGPLAFMPEKCEPTHHY</sequence>
<dbReference type="PANTHER" id="PTHR33470:SF4">
    <property type="entry name" value="OS01G0164025 PROTEIN"/>
    <property type="match status" value="1"/>
</dbReference>
<accession>A0A1B6QAY8</accession>
<reference evidence="2 3" key="1">
    <citation type="journal article" date="2009" name="Nature">
        <title>The Sorghum bicolor genome and the diversification of grasses.</title>
        <authorList>
            <person name="Paterson A.H."/>
            <person name="Bowers J.E."/>
            <person name="Bruggmann R."/>
            <person name="Dubchak I."/>
            <person name="Grimwood J."/>
            <person name="Gundlach H."/>
            <person name="Haberer G."/>
            <person name="Hellsten U."/>
            <person name="Mitros T."/>
            <person name="Poliakov A."/>
            <person name="Schmutz J."/>
            <person name="Spannagl M."/>
            <person name="Tang H."/>
            <person name="Wang X."/>
            <person name="Wicker T."/>
            <person name="Bharti A.K."/>
            <person name="Chapman J."/>
            <person name="Feltus F.A."/>
            <person name="Gowik U."/>
            <person name="Grigoriev I.V."/>
            <person name="Lyons E."/>
            <person name="Maher C.A."/>
            <person name="Martis M."/>
            <person name="Narechania A."/>
            <person name="Otillar R.P."/>
            <person name="Penning B.W."/>
            <person name="Salamov A.A."/>
            <person name="Wang Y."/>
            <person name="Zhang L."/>
            <person name="Carpita N.C."/>
            <person name="Freeling M."/>
            <person name="Gingle A.R."/>
            <person name="Hash C.T."/>
            <person name="Keller B."/>
            <person name="Klein P."/>
            <person name="Kresovich S."/>
            <person name="McCann M.C."/>
            <person name="Ming R."/>
            <person name="Peterson D.G."/>
            <person name="Mehboob-ur-Rahman"/>
            <person name="Ware D."/>
            <person name="Westhoff P."/>
            <person name="Mayer K.F."/>
            <person name="Messing J."/>
            <person name="Rokhsar D.S."/>
        </authorList>
    </citation>
    <scope>NUCLEOTIDE SEQUENCE [LARGE SCALE GENOMIC DNA]</scope>
    <source>
        <strain evidence="3">cv. BTx623</strain>
    </source>
</reference>
<organism evidence="2 3">
    <name type="scientific">Sorghum bicolor</name>
    <name type="common">Sorghum</name>
    <name type="synonym">Sorghum vulgare</name>
    <dbReference type="NCBI Taxonomy" id="4558"/>
    <lineage>
        <taxon>Eukaryota</taxon>
        <taxon>Viridiplantae</taxon>
        <taxon>Streptophyta</taxon>
        <taxon>Embryophyta</taxon>
        <taxon>Tracheophyta</taxon>
        <taxon>Spermatophyta</taxon>
        <taxon>Magnoliopsida</taxon>
        <taxon>Liliopsida</taxon>
        <taxon>Poales</taxon>
        <taxon>Poaceae</taxon>
        <taxon>PACMAD clade</taxon>
        <taxon>Panicoideae</taxon>
        <taxon>Andropogonodae</taxon>
        <taxon>Andropogoneae</taxon>
        <taxon>Sorghinae</taxon>
        <taxon>Sorghum</taxon>
    </lineage>
</organism>
<dbReference type="FunCoup" id="A0A1B6QAY8">
    <property type="interactions" value="2648"/>
</dbReference>
<evidence type="ECO:0000313" key="2">
    <source>
        <dbReference type="EMBL" id="KXG35086.2"/>
    </source>
</evidence>
<dbReference type="EMBL" id="CM000761">
    <property type="protein sequence ID" value="KXG35086.2"/>
    <property type="molecule type" value="Genomic_DNA"/>
</dbReference>
<name>A0A1B6QAY8_SORBI</name>
<gene>
    <name evidence="2" type="ORF">SORBI_3002G130601</name>
</gene>
<dbReference type="PANTHER" id="PTHR33470">
    <property type="entry name" value="OS01G0164075 PROTEIN"/>
    <property type="match status" value="1"/>
</dbReference>
<dbReference type="GO" id="GO:0071944">
    <property type="term" value="C:cell periphery"/>
    <property type="evidence" value="ECO:0000318"/>
    <property type="project" value="GO_Central"/>
</dbReference>
<evidence type="ECO:0000313" key="3">
    <source>
        <dbReference type="Proteomes" id="UP000000768"/>
    </source>
</evidence>
<evidence type="ECO:0000256" key="1">
    <source>
        <dbReference type="ARBA" id="ARBA00022729"/>
    </source>
</evidence>
<dbReference type="Proteomes" id="UP000000768">
    <property type="component" value="Chromosome 2"/>
</dbReference>
<dbReference type="InParanoid" id="A0A1B6QAY8"/>
<dbReference type="AlphaFoldDB" id="A0A1B6QAY8"/>
<reference evidence="3" key="2">
    <citation type="journal article" date="2018" name="Plant J.">
        <title>The Sorghum bicolor reference genome: improved assembly, gene annotations, a transcriptome atlas, and signatures of genome organization.</title>
        <authorList>
            <person name="McCormick R.F."/>
            <person name="Truong S.K."/>
            <person name="Sreedasyam A."/>
            <person name="Jenkins J."/>
            <person name="Shu S."/>
            <person name="Sims D."/>
            <person name="Kennedy M."/>
            <person name="Amirebrahimi M."/>
            <person name="Weers B.D."/>
            <person name="McKinley B."/>
            <person name="Mattison A."/>
            <person name="Morishige D.T."/>
            <person name="Grimwood J."/>
            <person name="Schmutz J."/>
            <person name="Mullet J.E."/>
        </authorList>
    </citation>
    <scope>NUCLEOTIDE SEQUENCE [LARGE SCALE GENOMIC DNA]</scope>
    <source>
        <strain evidence="3">cv. BTx623</strain>
    </source>
</reference>
<dbReference type="Gramene" id="KXG35086">
    <property type="protein sequence ID" value="KXG35086"/>
    <property type="gene ID" value="SORBI_3002G130601"/>
</dbReference>
<protein>
    <submittedName>
        <fullName evidence="2">Uncharacterized protein</fullName>
    </submittedName>
</protein>
<dbReference type="STRING" id="4558.A0A1B6QAY8"/>
<keyword evidence="3" id="KW-1185">Reference proteome</keyword>